<gene>
    <name evidence="1" type="ORF">NCTC12195_01560</name>
</gene>
<proteinExistence type="predicted"/>
<dbReference type="Proteomes" id="UP000255277">
    <property type="component" value="Unassembled WGS sequence"/>
</dbReference>
<reference evidence="1 2" key="1">
    <citation type="submission" date="2018-06" db="EMBL/GenBank/DDBJ databases">
        <authorList>
            <consortium name="Pathogen Informatics"/>
            <person name="Doyle S."/>
        </authorList>
    </citation>
    <scope>NUCLEOTIDE SEQUENCE [LARGE SCALE GENOMIC DNA]</scope>
    <source>
        <strain evidence="1 2">NCTC12195</strain>
    </source>
</reference>
<name>A0A380FED7_STAGA</name>
<evidence type="ECO:0000313" key="2">
    <source>
        <dbReference type="Proteomes" id="UP000255277"/>
    </source>
</evidence>
<dbReference type="AlphaFoldDB" id="A0A380FED7"/>
<sequence>MQVCRLKLYEDYKVINTDVSELLTVSPNNSMNSFDFINQIETVRNEKGNAYVLIERDIYQQPEKTVSYKSRCCRNGDRK</sequence>
<evidence type="ECO:0000313" key="1">
    <source>
        <dbReference type="EMBL" id="SUM32120.1"/>
    </source>
</evidence>
<organism evidence="1 2">
    <name type="scientific">Staphylococcus gallinarum</name>
    <dbReference type="NCBI Taxonomy" id="1293"/>
    <lineage>
        <taxon>Bacteria</taxon>
        <taxon>Bacillati</taxon>
        <taxon>Bacillota</taxon>
        <taxon>Bacilli</taxon>
        <taxon>Bacillales</taxon>
        <taxon>Staphylococcaceae</taxon>
        <taxon>Staphylococcus</taxon>
    </lineage>
</organism>
<dbReference type="EMBL" id="UHDK01000001">
    <property type="protein sequence ID" value="SUM32120.1"/>
    <property type="molecule type" value="Genomic_DNA"/>
</dbReference>
<protein>
    <submittedName>
        <fullName evidence="1">HK97 family phage portal protein</fullName>
    </submittedName>
</protein>
<accession>A0A380FED7</accession>